<keyword evidence="10" id="KW-1185">Reference proteome</keyword>
<dbReference type="EC" id="2.1.1.-" evidence="6"/>
<feature type="region of interest" description="Disordered" evidence="7">
    <location>
        <begin position="162"/>
        <end position="190"/>
    </location>
</feature>
<dbReference type="GO" id="GO:0040031">
    <property type="term" value="P:snRNA modification"/>
    <property type="evidence" value="ECO:0007669"/>
    <property type="project" value="TreeGrafter"/>
</dbReference>
<dbReference type="InterPro" id="IPR025714">
    <property type="entry name" value="Methyltranfer_dom"/>
</dbReference>
<feature type="compositionally biased region" description="Low complexity" evidence="7">
    <location>
        <begin position="42"/>
        <end position="52"/>
    </location>
</feature>
<feature type="domain" description="Bin3-type SAM" evidence="8">
    <location>
        <begin position="87"/>
        <end position="376"/>
    </location>
</feature>
<organism evidence="9 10">
    <name type="scientific">Sporidiobolus salmonicolor</name>
    <name type="common">Yeast-like fungus</name>
    <name type="synonym">Sporobolomyces salmonicolor</name>
    <dbReference type="NCBI Taxonomy" id="5005"/>
    <lineage>
        <taxon>Eukaryota</taxon>
        <taxon>Fungi</taxon>
        <taxon>Dikarya</taxon>
        <taxon>Basidiomycota</taxon>
        <taxon>Pucciniomycotina</taxon>
        <taxon>Microbotryomycetes</taxon>
        <taxon>Sporidiobolales</taxon>
        <taxon>Sporidiobolaceae</taxon>
        <taxon>Sporobolomyces</taxon>
    </lineage>
</organism>
<evidence type="ECO:0000256" key="2">
    <source>
        <dbReference type="ARBA" id="ARBA00022603"/>
    </source>
</evidence>
<feature type="non-terminal residue" evidence="9">
    <location>
        <position position="1"/>
    </location>
</feature>
<dbReference type="AlphaFoldDB" id="A0A0D6EHE3"/>
<dbReference type="SUPFAM" id="SSF53335">
    <property type="entry name" value="S-adenosyl-L-methionine-dependent methyltransferases"/>
    <property type="match status" value="1"/>
</dbReference>
<dbReference type="GO" id="GO:0017069">
    <property type="term" value="F:snRNA binding"/>
    <property type="evidence" value="ECO:0007669"/>
    <property type="project" value="TreeGrafter"/>
</dbReference>
<keyword evidence="3 6" id="KW-0808">Transferase</keyword>
<feature type="region of interest" description="Disordered" evidence="7">
    <location>
        <begin position="1"/>
        <end position="87"/>
    </location>
</feature>
<dbReference type="InterPro" id="IPR029063">
    <property type="entry name" value="SAM-dependent_MTases_sf"/>
</dbReference>
<evidence type="ECO:0000256" key="5">
    <source>
        <dbReference type="PROSITE-ProRule" id="PRU00848"/>
    </source>
</evidence>
<sequence>MAPGNDNGPKQQRPTFLGPQRPNLNPPAPDQPNLFQPSIEPSSSRSAAASSSKPRGPKEQPSKPPKSVHGNYTNYYTRRHPDPDLPDERLALVPKEWLKGKKVLDVGCNAGAVAIEVAQRFEPARVVGVDIDSDLTRKAKGNADLAWSRQAPLKRLLDEATALSSSRKRRSRSASPAADPLSPLSSTDPTSPFRPASVHYFPTSMSRMFGYLPHPKHLLTHYVDQPEIETAGVLRRGKRKVMPSEVKAFPENLRVVHADWVNKEIDADREGYDVIIAFSVTKWIHLTHLNAGLLVFFRRIFDSLLPGGRLLLEPQPFSTYARSAKMSPELRANYELLQEGTQKGWRWEHGEFERVLIELVGPVEVYTKRGGGSWGV</sequence>
<dbReference type="Proteomes" id="UP000243876">
    <property type="component" value="Unassembled WGS sequence"/>
</dbReference>
<evidence type="ECO:0000313" key="9">
    <source>
        <dbReference type="EMBL" id="CEQ39379.1"/>
    </source>
</evidence>
<dbReference type="InterPro" id="IPR039772">
    <property type="entry name" value="Bin3-like"/>
</dbReference>
<name>A0A0D6EHE3_SPOSA</name>
<dbReference type="GO" id="GO:0008173">
    <property type="term" value="F:RNA methyltransferase activity"/>
    <property type="evidence" value="ECO:0007669"/>
    <property type="project" value="UniProtKB-UniRule"/>
</dbReference>
<dbReference type="Pfam" id="PF13847">
    <property type="entry name" value="Methyltransf_31"/>
    <property type="match status" value="1"/>
</dbReference>
<evidence type="ECO:0000256" key="1">
    <source>
        <dbReference type="ARBA" id="ARBA00008361"/>
    </source>
</evidence>
<dbReference type="InterPro" id="IPR010675">
    <property type="entry name" value="Bin3_C"/>
</dbReference>
<dbReference type="InterPro" id="IPR024160">
    <property type="entry name" value="BIN3_SAM-bd_dom"/>
</dbReference>
<evidence type="ECO:0000256" key="3">
    <source>
        <dbReference type="ARBA" id="ARBA00022679"/>
    </source>
</evidence>
<dbReference type="PANTHER" id="PTHR12315">
    <property type="entry name" value="BICOID-INTERACTING PROTEIN RELATED"/>
    <property type="match status" value="1"/>
</dbReference>
<accession>A0A0D6EHE3</accession>
<dbReference type="CDD" id="cd02440">
    <property type="entry name" value="AdoMet_MTases"/>
    <property type="match status" value="2"/>
</dbReference>
<evidence type="ECO:0000313" key="10">
    <source>
        <dbReference type="Proteomes" id="UP000243876"/>
    </source>
</evidence>
<dbReference type="PANTHER" id="PTHR12315:SF0">
    <property type="entry name" value="7SK SNRNA METHYLPHOSPHATE CAPPING ENZYME"/>
    <property type="match status" value="1"/>
</dbReference>
<gene>
    <name evidence="9" type="primary">SPOSA6832_00902</name>
</gene>
<dbReference type="PROSITE" id="PS51515">
    <property type="entry name" value="BIN3_SAM"/>
    <property type="match status" value="1"/>
</dbReference>
<comment type="similarity">
    <text evidence="1 6">Belongs to the methyltransferase superfamily.</text>
</comment>
<dbReference type="EMBL" id="CENE01000003">
    <property type="protein sequence ID" value="CEQ39379.1"/>
    <property type="molecule type" value="Genomic_DNA"/>
</dbReference>
<dbReference type="OrthoDB" id="540004at2759"/>
<feature type="compositionally biased region" description="Low complexity" evidence="7">
    <location>
        <begin position="173"/>
        <end position="190"/>
    </location>
</feature>
<dbReference type="Pfam" id="PF06859">
    <property type="entry name" value="Bin3"/>
    <property type="match status" value="1"/>
</dbReference>
<keyword evidence="2 6" id="KW-0489">Methyltransferase</keyword>
<evidence type="ECO:0000256" key="7">
    <source>
        <dbReference type="SAM" id="MobiDB-lite"/>
    </source>
</evidence>
<keyword evidence="4 5" id="KW-0949">S-adenosyl-L-methionine</keyword>
<dbReference type="Gene3D" id="3.40.50.150">
    <property type="entry name" value="Vaccinia Virus protein VP39"/>
    <property type="match status" value="1"/>
</dbReference>
<reference evidence="10" key="1">
    <citation type="submission" date="2015-02" db="EMBL/GenBank/DDBJ databases">
        <authorList>
            <person name="Gon?alves P."/>
        </authorList>
    </citation>
    <scope>NUCLEOTIDE SEQUENCE [LARGE SCALE GENOMIC DNA]</scope>
</reference>
<evidence type="ECO:0000256" key="6">
    <source>
        <dbReference type="RuleBase" id="RU367087"/>
    </source>
</evidence>
<dbReference type="GO" id="GO:0032259">
    <property type="term" value="P:methylation"/>
    <property type="evidence" value="ECO:0007669"/>
    <property type="project" value="UniProtKB-KW"/>
</dbReference>
<dbReference type="GO" id="GO:0008171">
    <property type="term" value="F:O-methyltransferase activity"/>
    <property type="evidence" value="ECO:0007669"/>
    <property type="project" value="UniProtKB-UniRule"/>
</dbReference>
<protein>
    <recommendedName>
        <fullName evidence="6">RNA methyltransferase</fullName>
        <ecNumber evidence="6">2.1.1.-</ecNumber>
    </recommendedName>
</protein>
<evidence type="ECO:0000256" key="4">
    <source>
        <dbReference type="ARBA" id="ARBA00022691"/>
    </source>
</evidence>
<evidence type="ECO:0000259" key="8">
    <source>
        <dbReference type="PROSITE" id="PS51515"/>
    </source>
</evidence>
<proteinExistence type="inferred from homology"/>